<evidence type="ECO:0000256" key="1">
    <source>
        <dbReference type="ARBA" id="ARBA00022452"/>
    </source>
</evidence>
<comment type="caution">
    <text evidence="7">The sequence shown here is derived from an EMBL/GenBank/DDBJ whole genome shotgun (WGS) entry which is preliminary data.</text>
</comment>
<evidence type="ECO:0000256" key="3">
    <source>
        <dbReference type="ARBA" id="ARBA00023237"/>
    </source>
</evidence>
<dbReference type="InterPro" id="IPR035251">
    <property type="entry name" value="ShlB_POTRA"/>
</dbReference>
<dbReference type="Pfam" id="PF08479">
    <property type="entry name" value="POTRA_2"/>
    <property type="match status" value="1"/>
</dbReference>
<dbReference type="InterPro" id="IPR013686">
    <property type="entry name" value="Polypept-transport_assoc_ShlB"/>
</dbReference>
<proteinExistence type="predicted"/>
<feature type="domain" description="Polypeptide-transport-associated ShlB-type" evidence="5">
    <location>
        <begin position="87"/>
        <end position="160"/>
    </location>
</feature>
<accession>A0A1X1BZD2</accession>
<keyword evidence="1" id="KW-1134">Transmembrane beta strand</keyword>
<sequence>MASIYLKKKHKNLSPVIIIFAIIICIFSDRTQAAPVLEEKNSATHALLQDRIRKEQLIPKPQQTPSDKQAVGHEEIRFPNEKICYKIDNVNLKPDSDKLHLEKLSYFTAQAEGKCLGIAGIRLLAKTLQNEIIRLGYITTRVNLPNQNLSAHTLNFEINAGKVGNIVVNKASGDYINLGNTLPLKEGDILELGDLEQGSLNLQRVPGSQVRINVLPGREKGESDIHIRREQDKYWQVGAWINDAGSVATGRYQAGGALYFNNITSMSDTFYLSYGHDIAPGHTVKGNSNQSVGYSIPWGYWWLDVYASRSQYQQYINGNWASWRLNNKNRYYSAQLNRLLSRTVHQTTTAGLQIFNTEARYSLNDFDLVSMHKKNAGWKAVLQHQTRYDNAGLAASLSYQKKMPWFNSSHTAEQQYRLIDKEGRIVTLNLEGSVNFRLYDNWLNYSPHLSLQYSPDKLSSLDRFSLANRWTVRGFDGENTLQDNKGWYWRNDISWLFPDKPVQPYIGLDAGQVYGNYSQQYYTGKTVIGSVIGLRGQYQQTHIDIFAGTPLKKPQSFHTDPLTLGFSLQWKY</sequence>
<evidence type="ECO:0000313" key="8">
    <source>
        <dbReference type="Proteomes" id="UP000193933"/>
    </source>
</evidence>
<dbReference type="InterPro" id="IPR005565">
    <property type="entry name" value="Hemolysn_activator_HlyB_C"/>
</dbReference>
<dbReference type="GO" id="GO:0008320">
    <property type="term" value="F:protein transmembrane transporter activity"/>
    <property type="evidence" value="ECO:0007669"/>
    <property type="project" value="TreeGrafter"/>
</dbReference>
<dbReference type="RefSeq" id="WP_094119939.1">
    <property type="nucleotide sequence ID" value="NZ_MLFN01000009.1"/>
</dbReference>
<dbReference type="PIRSF" id="PIRSF029745">
    <property type="entry name" value="FhaC"/>
    <property type="match status" value="1"/>
</dbReference>
<keyword evidence="2" id="KW-0812">Transmembrane</keyword>
<dbReference type="GO" id="GO:0098046">
    <property type="term" value="C:type V protein secretion system complex"/>
    <property type="evidence" value="ECO:0007669"/>
    <property type="project" value="TreeGrafter"/>
</dbReference>
<dbReference type="InterPro" id="IPR027282">
    <property type="entry name" value="TPS"/>
</dbReference>
<dbReference type="GO" id="GO:0046819">
    <property type="term" value="P:protein secretion by the type V secretion system"/>
    <property type="evidence" value="ECO:0007669"/>
    <property type="project" value="TreeGrafter"/>
</dbReference>
<evidence type="ECO:0000259" key="6">
    <source>
        <dbReference type="Pfam" id="PF17287"/>
    </source>
</evidence>
<protein>
    <submittedName>
        <fullName evidence="7">Hemolysin activator protein</fullName>
    </submittedName>
</protein>
<dbReference type="Gene3D" id="3.10.20.310">
    <property type="entry name" value="membrane protein fhac"/>
    <property type="match status" value="1"/>
</dbReference>
<dbReference type="OrthoDB" id="290122at2"/>
<dbReference type="AlphaFoldDB" id="A0A1X1BZD2"/>
<evidence type="ECO:0000259" key="4">
    <source>
        <dbReference type="Pfam" id="PF03865"/>
    </source>
</evidence>
<gene>
    <name evidence="7" type="ORF">HA41_05470</name>
</gene>
<keyword evidence="1" id="KW-0472">Membrane</keyword>
<dbReference type="Pfam" id="PF03865">
    <property type="entry name" value="ShlB"/>
    <property type="match status" value="1"/>
</dbReference>
<dbReference type="InterPro" id="IPR051544">
    <property type="entry name" value="TPS_OM_transporter"/>
</dbReference>
<organism evidence="7 8">
    <name type="scientific">Pantoea conspicua</name>
    <dbReference type="NCBI Taxonomy" id="472705"/>
    <lineage>
        <taxon>Bacteria</taxon>
        <taxon>Pseudomonadati</taxon>
        <taxon>Pseudomonadota</taxon>
        <taxon>Gammaproteobacteria</taxon>
        <taxon>Enterobacterales</taxon>
        <taxon>Erwiniaceae</taxon>
        <taxon>Pantoea</taxon>
    </lineage>
</organism>
<evidence type="ECO:0000259" key="5">
    <source>
        <dbReference type="Pfam" id="PF08479"/>
    </source>
</evidence>
<dbReference type="Pfam" id="PF17287">
    <property type="entry name" value="POTRA_3"/>
    <property type="match status" value="1"/>
</dbReference>
<evidence type="ECO:0000256" key="2">
    <source>
        <dbReference type="ARBA" id="ARBA00022692"/>
    </source>
</evidence>
<dbReference type="PANTHER" id="PTHR34597">
    <property type="entry name" value="SLR1661 PROTEIN"/>
    <property type="match status" value="1"/>
</dbReference>
<reference evidence="7 8" key="1">
    <citation type="journal article" date="2017" name="Antonie Van Leeuwenhoek">
        <title>Phylogenomic resolution of the bacterial genus Pantoea and its relationship with Erwinia and Tatumella.</title>
        <authorList>
            <person name="Palmer M."/>
            <person name="Steenkamp E.T."/>
            <person name="Coetzee M.P."/>
            <person name="Chan W.Y."/>
            <person name="van Zyl E."/>
            <person name="De Maayer P."/>
            <person name="Coutinho T.A."/>
            <person name="Blom J."/>
            <person name="Smits T.H."/>
            <person name="Duffy B."/>
            <person name="Venter S.N."/>
        </authorList>
    </citation>
    <scope>NUCLEOTIDE SEQUENCE [LARGE SCALE GENOMIC DNA]</scope>
    <source>
        <strain evidence="7 8">LMG 24534</strain>
    </source>
</reference>
<dbReference type="Proteomes" id="UP000193933">
    <property type="component" value="Unassembled WGS sequence"/>
</dbReference>
<feature type="domain" description="Haemolysin activator HlyB C-terminal" evidence="4">
    <location>
        <begin position="221"/>
        <end position="536"/>
    </location>
</feature>
<dbReference type="PANTHER" id="PTHR34597:SF3">
    <property type="entry name" value="OUTER MEMBRANE TRANSPORTER CDIB"/>
    <property type="match status" value="1"/>
</dbReference>
<name>A0A1X1BZD2_9GAMM</name>
<dbReference type="Gene3D" id="2.40.160.50">
    <property type="entry name" value="membrane protein fhac: a member of the omp85/tpsb transporter family"/>
    <property type="match status" value="1"/>
</dbReference>
<dbReference type="STRING" id="472705.GCA_001743465_01708"/>
<feature type="domain" description="ShlB POTRA" evidence="6">
    <location>
        <begin position="162"/>
        <end position="216"/>
    </location>
</feature>
<keyword evidence="3" id="KW-0998">Cell outer membrane</keyword>
<dbReference type="EMBL" id="MLFN01000009">
    <property type="protein sequence ID" value="ORM54437.1"/>
    <property type="molecule type" value="Genomic_DNA"/>
</dbReference>
<keyword evidence="8" id="KW-1185">Reference proteome</keyword>
<evidence type="ECO:0000313" key="7">
    <source>
        <dbReference type="EMBL" id="ORM54437.1"/>
    </source>
</evidence>